<name>A0A918PNQ7_9BACT</name>
<dbReference type="InterPro" id="IPR025351">
    <property type="entry name" value="Pvc16_N"/>
</dbReference>
<feature type="domain" description="Pvc16 N-terminal" evidence="1">
    <location>
        <begin position="5"/>
        <end position="188"/>
    </location>
</feature>
<evidence type="ECO:0000259" key="1">
    <source>
        <dbReference type="Pfam" id="PF14065"/>
    </source>
</evidence>
<dbReference type="AlphaFoldDB" id="A0A918PNQ7"/>
<dbReference type="Pfam" id="PF14065">
    <property type="entry name" value="Pvc16_N"/>
    <property type="match status" value="1"/>
</dbReference>
<keyword evidence="3" id="KW-1185">Reference proteome</keyword>
<accession>A0A918PNQ7</accession>
<evidence type="ECO:0000313" key="2">
    <source>
        <dbReference type="EMBL" id="GGZ17488.1"/>
    </source>
</evidence>
<evidence type="ECO:0000313" key="3">
    <source>
        <dbReference type="Proteomes" id="UP000619457"/>
    </source>
</evidence>
<protein>
    <recommendedName>
        <fullName evidence="1">Pvc16 N-terminal domain-containing protein</fullName>
    </recommendedName>
</protein>
<dbReference type="Proteomes" id="UP000619457">
    <property type="component" value="Unassembled WGS sequence"/>
</dbReference>
<comment type="caution">
    <text evidence="2">The sequence shown here is derived from an EMBL/GenBank/DDBJ whole genome shotgun (WGS) entry which is preliminary data.</text>
</comment>
<proteinExistence type="predicted"/>
<reference evidence="2" key="1">
    <citation type="journal article" date="2014" name="Int. J. Syst. Evol. Microbiol.">
        <title>Complete genome sequence of Corynebacterium casei LMG S-19264T (=DSM 44701T), isolated from a smear-ripened cheese.</title>
        <authorList>
            <consortium name="US DOE Joint Genome Institute (JGI-PGF)"/>
            <person name="Walter F."/>
            <person name="Albersmeier A."/>
            <person name="Kalinowski J."/>
            <person name="Ruckert C."/>
        </authorList>
    </citation>
    <scope>NUCLEOTIDE SEQUENCE</scope>
    <source>
        <strain evidence="2">KCTC 12368</strain>
    </source>
</reference>
<dbReference type="RefSeq" id="WP_018473971.1">
    <property type="nucleotide sequence ID" value="NZ_BMWX01000001.1"/>
</dbReference>
<reference evidence="2" key="2">
    <citation type="submission" date="2020-09" db="EMBL/GenBank/DDBJ databases">
        <authorList>
            <person name="Sun Q."/>
            <person name="Kim S."/>
        </authorList>
    </citation>
    <scope>NUCLEOTIDE SEQUENCE</scope>
    <source>
        <strain evidence="2">KCTC 12368</strain>
    </source>
</reference>
<sequence length="197" mass="22805">MIFEVLTIIAGEVNKHFDILELDESRVVLDNVALLESRQEGDDSLSNKIVLSMINLQEEVTLKNIPNQRYDGESFVTKNPVLNLNLFLIFCANRTKYKTSLSDLSKILAFFQGKKVFNQSNTVFDRDLEEMNSVQNFHFTMNLYTPTFEELNFIWGTLGGRQYPSIFYRLNVIEIDRDLVQAKKGVISTINRTYTQE</sequence>
<organism evidence="2 3">
    <name type="scientific">Echinicola pacifica</name>
    <dbReference type="NCBI Taxonomy" id="346377"/>
    <lineage>
        <taxon>Bacteria</taxon>
        <taxon>Pseudomonadati</taxon>
        <taxon>Bacteroidota</taxon>
        <taxon>Cytophagia</taxon>
        <taxon>Cytophagales</taxon>
        <taxon>Cyclobacteriaceae</taxon>
        <taxon>Echinicola</taxon>
    </lineage>
</organism>
<gene>
    <name evidence="2" type="ORF">GCM10007049_07550</name>
</gene>
<dbReference type="EMBL" id="BMWX01000001">
    <property type="protein sequence ID" value="GGZ17488.1"/>
    <property type="molecule type" value="Genomic_DNA"/>
</dbReference>